<evidence type="ECO:0000313" key="3">
    <source>
        <dbReference type="Proteomes" id="UP000836404"/>
    </source>
</evidence>
<dbReference type="Gene3D" id="1.20.1610.10">
    <property type="entry name" value="alpha-1,2-mannosidases domains"/>
    <property type="match status" value="1"/>
</dbReference>
<keyword evidence="3" id="KW-1185">Reference proteome</keyword>
<comment type="caution">
    <text evidence="2">The sequence shown here is derived from an EMBL/GenBank/DDBJ whole genome shotgun (WGS) entry which is preliminary data.</text>
</comment>
<name>A0A9N8QGA6_9BASI</name>
<accession>A0A9N8QGA6</accession>
<dbReference type="InterPro" id="IPR012939">
    <property type="entry name" value="Glyco_hydro_92"/>
</dbReference>
<feature type="non-terminal residue" evidence="2">
    <location>
        <position position="1"/>
    </location>
</feature>
<organism evidence="2 3">
    <name type="scientific">Tilletia laevis</name>
    <dbReference type="NCBI Taxonomy" id="157183"/>
    <lineage>
        <taxon>Eukaryota</taxon>
        <taxon>Fungi</taxon>
        <taxon>Dikarya</taxon>
        <taxon>Basidiomycota</taxon>
        <taxon>Ustilaginomycotina</taxon>
        <taxon>Exobasidiomycetes</taxon>
        <taxon>Tilletiales</taxon>
        <taxon>Tilletiaceae</taxon>
        <taxon>Tilletia</taxon>
    </lineage>
</organism>
<reference evidence="2 3" key="1">
    <citation type="submission" date="2020-10" db="EMBL/GenBank/DDBJ databases">
        <authorList>
            <person name="Sedaghatjoo S."/>
        </authorList>
    </citation>
    <scope>NUCLEOTIDE SEQUENCE [LARGE SCALE GENOMIC DNA]</scope>
    <source>
        <strain evidence="2 3">LLFL</strain>
    </source>
</reference>
<evidence type="ECO:0000259" key="1">
    <source>
        <dbReference type="Pfam" id="PF07971"/>
    </source>
</evidence>
<dbReference type="AlphaFoldDB" id="A0A9N8QGA6"/>
<evidence type="ECO:0000313" key="2">
    <source>
        <dbReference type="EMBL" id="CAD6943252.1"/>
    </source>
</evidence>
<dbReference type="Pfam" id="PF07971">
    <property type="entry name" value="Glyco_hydro_92"/>
    <property type="match status" value="1"/>
</dbReference>
<dbReference type="EMBL" id="CAJHJF010004462">
    <property type="protein sequence ID" value="CAD6943252.1"/>
    <property type="molecule type" value="Genomic_DNA"/>
</dbReference>
<sequence length="95" mass="10397">TGVFMKYGYVPFAVFDTESTGRQTKEASRTLEYAFNDFGVALAAKELGDDKLHADMLKRSMNESSAAEYAFWAPHDGAGIVNLTSHPKVVSTCLD</sequence>
<feature type="domain" description="Glycosyl hydrolase family 92" evidence="1">
    <location>
        <begin position="5"/>
        <end position="62"/>
    </location>
</feature>
<protein>
    <recommendedName>
        <fullName evidence="1">Glycosyl hydrolase family 92 domain-containing protein</fullName>
    </recommendedName>
</protein>
<proteinExistence type="predicted"/>
<gene>
    <name evidence="2" type="ORF">JKILLFL_G4172</name>
</gene>
<dbReference type="Proteomes" id="UP000836404">
    <property type="component" value="Unassembled WGS sequence"/>
</dbReference>